<evidence type="ECO:0000256" key="2">
    <source>
        <dbReference type="ARBA" id="ARBA00022723"/>
    </source>
</evidence>
<keyword evidence="5" id="KW-1185">Reference proteome</keyword>
<dbReference type="EMBL" id="VNIB01000006">
    <property type="protein sequence ID" value="TYO98473.1"/>
    <property type="molecule type" value="Genomic_DNA"/>
</dbReference>
<keyword evidence="2" id="KW-0479">Metal-binding</keyword>
<keyword evidence="3" id="KW-0408">Iron</keyword>
<evidence type="ECO:0000256" key="1">
    <source>
        <dbReference type="ARBA" id="ARBA00010587"/>
    </source>
</evidence>
<dbReference type="InterPro" id="IPR035938">
    <property type="entry name" value="Hemerythrin-like_sf"/>
</dbReference>
<evidence type="ECO:0000313" key="4">
    <source>
        <dbReference type="EMBL" id="TYO98473.1"/>
    </source>
</evidence>
<sequence>MPAEIFNFLKKWLVEHIKREDRDGYGPYLQNNVN</sequence>
<organism evidence="4 5">
    <name type="scientific">Geothermobacter ehrlichii</name>
    <dbReference type="NCBI Taxonomy" id="213224"/>
    <lineage>
        <taxon>Bacteria</taxon>
        <taxon>Pseudomonadati</taxon>
        <taxon>Thermodesulfobacteriota</taxon>
        <taxon>Desulfuromonadia</taxon>
        <taxon>Desulfuromonadales</taxon>
        <taxon>Geothermobacteraceae</taxon>
        <taxon>Geothermobacter</taxon>
    </lineage>
</organism>
<reference evidence="4 5" key="1">
    <citation type="submission" date="2019-07" db="EMBL/GenBank/DDBJ databases">
        <title>Genomic Encyclopedia of Type Strains, Phase IV (KMG-IV): sequencing the most valuable type-strain genomes for metagenomic binning, comparative biology and taxonomic classification.</title>
        <authorList>
            <person name="Goeker M."/>
        </authorList>
    </citation>
    <scope>NUCLEOTIDE SEQUENCE [LARGE SCALE GENOMIC DNA]</scope>
    <source>
        <strain evidence="4 5">SS015</strain>
    </source>
</reference>
<evidence type="ECO:0000256" key="3">
    <source>
        <dbReference type="ARBA" id="ARBA00023004"/>
    </source>
</evidence>
<dbReference type="Gene3D" id="1.20.120.50">
    <property type="entry name" value="Hemerythrin-like"/>
    <property type="match status" value="1"/>
</dbReference>
<comment type="similarity">
    <text evidence="1">Belongs to the hemerythrin family.</text>
</comment>
<dbReference type="Proteomes" id="UP000324159">
    <property type="component" value="Unassembled WGS sequence"/>
</dbReference>
<dbReference type="AlphaFoldDB" id="A0A5D3WK73"/>
<accession>A0A5D3WK73</accession>
<evidence type="ECO:0000313" key="5">
    <source>
        <dbReference type="Proteomes" id="UP000324159"/>
    </source>
</evidence>
<gene>
    <name evidence="4" type="ORF">EDC39_10673</name>
</gene>
<proteinExistence type="inferred from homology"/>
<protein>
    <recommendedName>
        <fullName evidence="6">Hemerythrin</fullName>
    </recommendedName>
</protein>
<comment type="caution">
    <text evidence="4">The sequence shown here is derived from an EMBL/GenBank/DDBJ whole genome shotgun (WGS) entry which is preliminary data.</text>
</comment>
<dbReference type="GO" id="GO:0046872">
    <property type="term" value="F:metal ion binding"/>
    <property type="evidence" value="ECO:0007669"/>
    <property type="project" value="UniProtKB-KW"/>
</dbReference>
<name>A0A5D3WK73_9BACT</name>
<evidence type="ECO:0008006" key="6">
    <source>
        <dbReference type="Google" id="ProtNLM"/>
    </source>
</evidence>